<gene>
    <name evidence="3" type="primary">6052464</name>
    <name evidence="2" type="ORF">CpipJ_CPIJ018559</name>
</gene>
<feature type="domain" description="O-acyltransferase WSD1 C-terminal" evidence="1">
    <location>
        <begin position="227"/>
        <end position="311"/>
    </location>
</feature>
<evidence type="ECO:0000313" key="3">
    <source>
        <dbReference type="EnsemblMetazoa" id="CPIJ018559-PA"/>
    </source>
</evidence>
<name>B0XGF9_CULQU</name>
<reference evidence="2" key="1">
    <citation type="submission" date="2007-03" db="EMBL/GenBank/DDBJ databases">
        <title>Annotation of Culex pipiens quinquefasciatus.</title>
        <authorList>
            <consortium name="The Broad Institute Genome Sequencing Platform"/>
            <person name="Atkinson P.W."/>
            <person name="Hemingway J."/>
            <person name="Christensen B.M."/>
            <person name="Higgs S."/>
            <person name="Kodira C."/>
            <person name="Hannick L."/>
            <person name="Megy K."/>
            <person name="O'Leary S."/>
            <person name="Pearson M."/>
            <person name="Haas B.J."/>
            <person name="Mauceli E."/>
            <person name="Wortman J.R."/>
            <person name="Lee N.H."/>
            <person name="Guigo R."/>
            <person name="Stanke M."/>
            <person name="Alvarado L."/>
            <person name="Amedeo P."/>
            <person name="Antoine C.H."/>
            <person name="Arensburger P."/>
            <person name="Bidwell S.L."/>
            <person name="Crawford M."/>
            <person name="Camaro F."/>
            <person name="Devon K."/>
            <person name="Engels R."/>
            <person name="Hammond M."/>
            <person name="Howarth C."/>
            <person name="Koehrsen M."/>
            <person name="Lawson D."/>
            <person name="Montgomery P."/>
            <person name="Nene V."/>
            <person name="Nusbaum C."/>
            <person name="Puiu D."/>
            <person name="Romero-Severson J."/>
            <person name="Severson D.W."/>
            <person name="Shumway M."/>
            <person name="Sisk P."/>
            <person name="Stolte C."/>
            <person name="Zeng Q."/>
            <person name="Eisenstadt E."/>
            <person name="Fraser-Liggett C."/>
            <person name="Strausberg R."/>
            <person name="Galagan J."/>
            <person name="Birren B."/>
            <person name="Collins F.H."/>
        </authorList>
    </citation>
    <scope>NUCLEOTIDE SEQUENCE [LARGE SCALE GENOMIC DNA]</scope>
    <source>
        <strain evidence="2">JHB</strain>
    </source>
</reference>
<evidence type="ECO:0000313" key="2">
    <source>
        <dbReference type="EMBL" id="EDS27590.1"/>
    </source>
</evidence>
<keyword evidence="4" id="KW-1185">Reference proteome</keyword>
<dbReference type="Proteomes" id="UP000002320">
    <property type="component" value="Unassembled WGS sequence"/>
</dbReference>
<dbReference type="EMBL" id="DS233029">
    <property type="protein sequence ID" value="EDS27590.1"/>
    <property type="molecule type" value="Genomic_DNA"/>
</dbReference>
<evidence type="ECO:0000259" key="1">
    <source>
        <dbReference type="Pfam" id="PF06974"/>
    </source>
</evidence>
<reference evidence="3" key="2">
    <citation type="submission" date="2021-02" db="UniProtKB">
        <authorList>
            <consortium name="EnsemblMetazoa"/>
        </authorList>
    </citation>
    <scope>IDENTIFICATION</scope>
    <source>
        <strain evidence="3">JHB</strain>
    </source>
</reference>
<dbReference type="VEuPathDB" id="VectorBase:CPIJ018559"/>
<dbReference type="KEGG" id="cqu:CpipJ_CPIJ018559"/>
<proteinExistence type="predicted"/>
<dbReference type="OrthoDB" id="619536at2759"/>
<dbReference type="Pfam" id="PF06974">
    <property type="entry name" value="WS_DGAT_C"/>
    <property type="match status" value="1"/>
</dbReference>
<sequence>MVTGTDAMWGLDAEGRCSGVVNVLAFVHEAKLDQAGSTPEEIIEIFRERLKKIYELKRHQIRKAFFKRNQMFGYFCWTMEKQIDLESFIQPLNFGNVEDISDKEFHNLFSEICNKKLSNDMTWELLVGMQSVTSIGKSFARYPVGNCCQSKKFFSRNESNCLQRSFRQSGKIICWQNERNGLSENYWTQLVTKAKDECCNIQYSTILLTALSGTLGRYFIAKGERPASINYWALTILPSICPIPILRILSDQFRITADVSIMPELQHRFQVGRHEFGELYFWSPLFGNTGVNISALCYDGELRLALLADRSVRFC</sequence>
<dbReference type="EnsemblMetazoa" id="CPIJ018559-RA">
    <property type="protein sequence ID" value="CPIJ018559-PA"/>
    <property type="gene ID" value="CPIJ018559"/>
</dbReference>
<evidence type="ECO:0000313" key="4">
    <source>
        <dbReference type="Proteomes" id="UP000002320"/>
    </source>
</evidence>
<accession>B0XGF9</accession>
<dbReference type="InterPro" id="IPR009721">
    <property type="entry name" value="O-acyltransferase_WSD1_C"/>
</dbReference>
<dbReference type="HOGENOM" id="CLU_883532_0_0_1"/>
<organism>
    <name type="scientific">Culex quinquefasciatus</name>
    <name type="common">Southern house mosquito</name>
    <name type="synonym">Culex pungens</name>
    <dbReference type="NCBI Taxonomy" id="7176"/>
    <lineage>
        <taxon>Eukaryota</taxon>
        <taxon>Metazoa</taxon>
        <taxon>Ecdysozoa</taxon>
        <taxon>Arthropoda</taxon>
        <taxon>Hexapoda</taxon>
        <taxon>Insecta</taxon>
        <taxon>Pterygota</taxon>
        <taxon>Neoptera</taxon>
        <taxon>Endopterygota</taxon>
        <taxon>Diptera</taxon>
        <taxon>Nematocera</taxon>
        <taxon>Culicoidea</taxon>
        <taxon>Culicidae</taxon>
        <taxon>Culicinae</taxon>
        <taxon>Culicini</taxon>
        <taxon>Culex</taxon>
        <taxon>Culex</taxon>
    </lineage>
</organism>
<dbReference type="InParanoid" id="B0XGF9"/>
<dbReference type="AlphaFoldDB" id="B0XGF9"/>
<dbReference type="VEuPathDB" id="VectorBase:CQUJHB015587"/>
<protein>
    <recommendedName>
        <fullName evidence="1">O-acyltransferase WSD1 C-terminal domain-containing protein</fullName>
    </recommendedName>
</protein>